<gene>
    <name evidence="2" type="ORF">GIY30_05015</name>
</gene>
<evidence type="ECO:0000259" key="1">
    <source>
        <dbReference type="Pfam" id="PF12146"/>
    </source>
</evidence>
<dbReference type="SUPFAM" id="SSF53474">
    <property type="entry name" value="alpha/beta-Hydrolases"/>
    <property type="match status" value="1"/>
</dbReference>
<reference evidence="2 3" key="1">
    <citation type="submission" date="2019-11" db="EMBL/GenBank/DDBJ databases">
        <title>Gordonia sp. nov., a novel actinobacterium isolated from mangrove soil in Hainan.</title>
        <authorList>
            <person name="Huang X."/>
            <person name="Xie Y."/>
            <person name="Chu X."/>
            <person name="Xiao K."/>
        </authorList>
    </citation>
    <scope>NUCLEOTIDE SEQUENCE [LARGE SCALE GENOMIC DNA]</scope>
    <source>
        <strain evidence="2 3">HNM0687</strain>
    </source>
</reference>
<proteinExistence type="predicted"/>
<dbReference type="InterPro" id="IPR015946">
    <property type="entry name" value="KH_dom-like_a/b"/>
</dbReference>
<comment type="caution">
    <text evidence="2">The sequence shown here is derived from an EMBL/GenBank/DDBJ whole genome shotgun (WGS) entry which is preliminary data.</text>
</comment>
<name>A0A6L7GQC3_9ACTN</name>
<dbReference type="Gene3D" id="3.40.50.1820">
    <property type="entry name" value="alpha/beta hydrolase"/>
    <property type="match status" value="1"/>
</dbReference>
<protein>
    <submittedName>
        <fullName evidence="2">Alpha/beta fold hydrolase</fullName>
    </submittedName>
</protein>
<evidence type="ECO:0000313" key="3">
    <source>
        <dbReference type="Proteomes" id="UP000475545"/>
    </source>
</evidence>
<dbReference type="InterPro" id="IPR003718">
    <property type="entry name" value="OsmC/Ohr_fam"/>
</dbReference>
<dbReference type="PANTHER" id="PTHR39624">
    <property type="entry name" value="PROTEIN INVOLVED IN RIMO-MEDIATED BETA-METHYLTHIOLATION OF RIBOSOMAL PROTEIN S12 YCAO"/>
    <property type="match status" value="1"/>
</dbReference>
<dbReference type="Proteomes" id="UP000475545">
    <property type="component" value="Unassembled WGS sequence"/>
</dbReference>
<organism evidence="2 3">
    <name type="scientific">Gordonia mangrovi</name>
    <dbReference type="NCBI Taxonomy" id="2665643"/>
    <lineage>
        <taxon>Bacteria</taxon>
        <taxon>Bacillati</taxon>
        <taxon>Actinomycetota</taxon>
        <taxon>Actinomycetes</taxon>
        <taxon>Mycobacteriales</taxon>
        <taxon>Gordoniaceae</taxon>
        <taxon>Gordonia</taxon>
    </lineage>
</organism>
<dbReference type="Pfam" id="PF12146">
    <property type="entry name" value="Hydrolase_4"/>
    <property type="match status" value="1"/>
</dbReference>
<dbReference type="RefSeq" id="WP_160900825.1">
    <property type="nucleotide sequence ID" value="NZ_CP102850.1"/>
</dbReference>
<dbReference type="InterPro" id="IPR036102">
    <property type="entry name" value="OsmC/Ohrsf"/>
</dbReference>
<keyword evidence="3" id="KW-1185">Reference proteome</keyword>
<accession>A0A6L7GQC3</accession>
<dbReference type="EMBL" id="WMBR01000001">
    <property type="protein sequence ID" value="MXP20718.1"/>
    <property type="molecule type" value="Genomic_DNA"/>
</dbReference>
<dbReference type="InterPro" id="IPR029058">
    <property type="entry name" value="AB_hydrolase_fold"/>
</dbReference>
<dbReference type="SUPFAM" id="SSF82784">
    <property type="entry name" value="OsmC-like"/>
    <property type="match status" value="1"/>
</dbReference>
<dbReference type="InterPro" id="IPR022742">
    <property type="entry name" value="Hydrolase_4"/>
</dbReference>
<keyword evidence="2" id="KW-0378">Hydrolase</keyword>
<dbReference type="PRINTS" id="PR00111">
    <property type="entry name" value="ABHYDROLASE"/>
</dbReference>
<dbReference type="AlphaFoldDB" id="A0A6L7GQC3"/>
<dbReference type="GO" id="GO:0016787">
    <property type="term" value="F:hydrolase activity"/>
    <property type="evidence" value="ECO:0007669"/>
    <property type="project" value="UniProtKB-KW"/>
</dbReference>
<feature type="domain" description="Serine aminopeptidase S33" evidence="1">
    <location>
        <begin position="32"/>
        <end position="138"/>
    </location>
</feature>
<evidence type="ECO:0000313" key="2">
    <source>
        <dbReference type="EMBL" id="MXP20718.1"/>
    </source>
</evidence>
<dbReference type="Pfam" id="PF02566">
    <property type="entry name" value="OsmC"/>
    <property type="match status" value="1"/>
</dbReference>
<dbReference type="Gene3D" id="3.30.300.20">
    <property type="match status" value="1"/>
</dbReference>
<dbReference type="PANTHER" id="PTHR39624:SF2">
    <property type="entry name" value="OSMC-LIKE PROTEIN"/>
    <property type="match status" value="1"/>
</dbReference>
<sequence>MTRTERFTFTGSTGTQLAARLDRPEDDPRAYALFAHCFTCSKDVMAASRISRRLVERGFGVLRFDFTGLGASDGEFANTTFTSNVEDLVLASEALGARHAAPRLLIGHSFGGAAALAAAPRLPDITAVVTIAAPFDPGQIRHVFSDDALRQIREQGKAEVTLAGRTFTVGAELLADADEQHLEATLPDLGRALLVMHAPLDKVVDIDNARRIYTAARHPKSFVALDGADHLLSKHADAEYAADVLAAWASRYLPEVQAPESESPPGGSVLVEESDRGHLTQSIQAGRHFWVADEPLGVGDDLGPTPYDLLLAAVGTCTSMTLRMYADRKNLPLDHVSVQLRHRRSHAEDCADAQGRPCRIEHIDREIRLTGPLDDDQTRRLGEIADRCPVHRTVTGQLEVKTNVTRKDSTTP</sequence>
<dbReference type="InterPro" id="IPR000073">
    <property type="entry name" value="AB_hydrolase_1"/>
</dbReference>